<protein>
    <recommendedName>
        <fullName evidence="3">MarR family transcriptional regulator</fullName>
    </recommendedName>
</protein>
<dbReference type="InterPro" id="IPR036388">
    <property type="entry name" value="WH-like_DNA-bd_sf"/>
</dbReference>
<gene>
    <name evidence="1" type="ORF">HHSLTHF2_06610</name>
</gene>
<organism evidence="1 2">
    <name type="scientific">Halomonas hydrothermalis</name>
    <dbReference type="NCBI Taxonomy" id="115561"/>
    <lineage>
        <taxon>Bacteria</taxon>
        <taxon>Pseudomonadati</taxon>
        <taxon>Pseudomonadota</taxon>
        <taxon>Gammaproteobacteria</taxon>
        <taxon>Oceanospirillales</taxon>
        <taxon>Halomonadaceae</taxon>
        <taxon>Halomonas</taxon>
    </lineage>
</organism>
<evidence type="ECO:0000313" key="2">
    <source>
        <dbReference type="Proteomes" id="UP000502259"/>
    </source>
</evidence>
<keyword evidence="2" id="KW-1185">Reference proteome</keyword>
<dbReference type="RefSeq" id="WP_172419979.1">
    <property type="nucleotide sequence ID" value="NZ_AP022843.1"/>
</dbReference>
<evidence type="ECO:0000313" key="1">
    <source>
        <dbReference type="EMBL" id="BCB06771.1"/>
    </source>
</evidence>
<proteinExistence type="predicted"/>
<reference evidence="1 2" key="1">
    <citation type="submission" date="2020-03" db="EMBL/GenBank/DDBJ databases">
        <title>Complete Genome Sequence of Halomonas hydrothermalis Strain Slthf2, Halophilic Bacterium Isolated from Deep-Sea Hydrothermal-Vent Environments.</title>
        <authorList>
            <person name="Takeyama N."/>
            <person name="Huang M."/>
            <person name="Sato K."/>
            <person name="Galipon J."/>
            <person name="Arakawa K."/>
        </authorList>
    </citation>
    <scope>NUCLEOTIDE SEQUENCE [LARGE SCALE GENOMIC DNA]</scope>
    <source>
        <strain evidence="1 2">Slthf2</strain>
    </source>
</reference>
<dbReference type="EMBL" id="AP022843">
    <property type="protein sequence ID" value="BCB06771.1"/>
    <property type="molecule type" value="Genomic_DNA"/>
</dbReference>
<evidence type="ECO:0008006" key="3">
    <source>
        <dbReference type="Google" id="ProtNLM"/>
    </source>
</evidence>
<sequence>MNTAVMQPTGNEVSAEAFRDHRRSGRLCASQNAVLEALTAGPMTRNQIAGRAGIALSSACGRCRELLDADLITVMGTTQDKPARQLLQLTDKGRVVAHSEEAGHAKAD</sequence>
<name>A0A6F8U0S4_9GAMM</name>
<dbReference type="SUPFAM" id="SSF46785">
    <property type="entry name" value="Winged helix' DNA-binding domain"/>
    <property type="match status" value="1"/>
</dbReference>
<dbReference type="Gene3D" id="1.10.10.10">
    <property type="entry name" value="Winged helix-like DNA-binding domain superfamily/Winged helix DNA-binding domain"/>
    <property type="match status" value="1"/>
</dbReference>
<accession>A0A6F8U0S4</accession>
<dbReference type="AlphaFoldDB" id="A0A6F8U0S4"/>
<dbReference type="InterPro" id="IPR036390">
    <property type="entry name" value="WH_DNA-bd_sf"/>
</dbReference>
<dbReference type="Proteomes" id="UP000502259">
    <property type="component" value="Chromosome"/>
</dbReference>